<evidence type="ECO:0000256" key="2">
    <source>
        <dbReference type="ARBA" id="ARBA00022448"/>
    </source>
</evidence>
<keyword evidence="3" id="KW-1134">Transmembrane beta strand</keyword>
<evidence type="ECO:0000256" key="5">
    <source>
        <dbReference type="ARBA" id="ARBA00023136"/>
    </source>
</evidence>
<evidence type="ECO:0000256" key="3">
    <source>
        <dbReference type="ARBA" id="ARBA00022452"/>
    </source>
</evidence>
<evidence type="ECO:0000313" key="9">
    <source>
        <dbReference type="EMBL" id="MBZ2208774.1"/>
    </source>
</evidence>
<dbReference type="Pfam" id="PF25183">
    <property type="entry name" value="OMP_b-brl_4"/>
    <property type="match status" value="1"/>
</dbReference>
<dbReference type="InterPro" id="IPR036942">
    <property type="entry name" value="Beta-barrel_TonB_sf"/>
</dbReference>
<evidence type="ECO:0000256" key="7">
    <source>
        <dbReference type="SAM" id="SignalP"/>
    </source>
</evidence>
<name>A0ABS7SS49_9BURK</name>
<accession>A0ABS7SS49</accession>
<keyword evidence="10" id="KW-1185">Reference proteome</keyword>
<keyword evidence="4" id="KW-0812">Transmembrane</keyword>
<evidence type="ECO:0000259" key="8">
    <source>
        <dbReference type="Pfam" id="PF25183"/>
    </source>
</evidence>
<keyword evidence="9" id="KW-0675">Receptor</keyword>
<evidence type="ECO:0000256" key="1">
    <source>
        <dbReference type="ARBA" id="ARBA00004571"/>
    </source>
</evidence>
<dbReference type="Gene3D" id="2.60.40.1120">
    <property type="entry name" value="Carboxypeptidase-like, regulatory domain"/>
    <property type="match status" value="1"/>
</dbReference>
<keyword evidence="6" id="KW-0998">Cell outer membrane</keyword>
<dbReference type="RefSeq" id="WP_223469251.1">
    <property type="nucleotide sequence ID" value="NZ_JAFBIL020000006.1"/>
</dbReference>
<dbReference type="InterPro" id="IPR039426">
    <property type="entry name" value="TonB-dep_rcpt-like"/>
</dbReference>
<dbReference type="Proteomes" id="UP000809349">
    <property type="component" value="Unassembled WGS sequence"/>
</dbReference>
<dbReference type="InterPro" id="IPR013784">
    <property type="entry name" value="Carb-bd-like_fold"/>
</dbReference>
<protein>
    <submittedName>
        <fullName evidence="9">TonB-dependent receptor</fullName>
    </submittedName>
</protein>
<evidence type="ECO:0000256" key="4">
    <source>
        <dbReference type="ARBA" id="ARBA00022692"/>
    </source>
</evidence>
<reference evidence="9 10" key="1">
    <citation type="submission" date="2021-08" db="EMBL/GenBank/DDBJ databases">
        <title>Massilia sp. R798.</title>
        <authorList>
            <person name="Baek J.H."/>
            <person name="Jung H.S."/>
            <person name="Kim K.R."/>
            <person name="Jeon C.O."/>
        </authorList>
    </citation>
    <scope>NUCLEOTIDE SEQUENCE [LARGE SCALE GENOMIC DNA]</scope>
    <source>
        <strain evidence="9 10">R798</strain>
    </source>
</reference>
<dbReference type="EMBL" id="JAFBIL020000006">
    <property type="protein sequence ID" value="MBZ2208774.1"/>
    <property type="molecule type" value="Genomic_DNA"/>
</dbReference>
<keyword evidence="2" id="KW-0813">Transport</keyword>
<feature type="chain" id="PRO_5046779459" evidence="7">
    <location>
        <begin position="29"/>
        <end position="1141"/>
    </location>
</feature>
<comment type="subcellular location">
    <subcellularLocation>
        <location evidence="1">Cell outer membrane</location>
        <topology evidence="1">Multi-pass membrane protein</topology>
    </subcellularLocation>
</comment>
<organism evidence="9 10">
    <name type="scientific">Massilia soli</name>
    <dbReference type="NCBI Taxonomy" id="2792854"/>
    <lineage>
        <taxon>Bacteria</taxon>
        <taxon>Pseudomonadati</taxon>
        <taxon>Pseudomonadota</taxon>
        <taxon>Betaproteobacteria</taxon>
        <taxon>Burkholderiales</taxon>
        <taxon>Oxalobacteraceae</taxon>
        <taxon>Telluria group</taxon>
        <taxon>Massilia</taxon>
    </lineage>
</organism>
<dbReference type="Gene3D" id="2.40.170.20">
    <property type="entry name" value="TonB-dependent receptor, beta-barrel domain"/>
    <property type="match status" value="1"/>
</dbReference>
<dbReference type="PANTHER" id="PTHR30069:SF46">
    <property type="entry name" value="OAR PROTEIN"/>
    <property type="match status" value="1"/>
</dbReference>
<evidence type="ECO:0000313" key="10">
    <source>
        <dbReference type="Proteomes" id="UP000809349"/>
    </source>
</evidence>
<comment type="caution">
    <text evidence="9">The sequence shown here is derived from an EMBL/GenBank/DDBJ whole genome shotgun (WGS) entry which is preliminary data.</text>
</comment>
<proteinExistence type="predicted"/>
<feature type="domain" description="TonB-dependent transporter Oar-like beta-barrel" evidence="8">
    <location>
        <begin position="246"/>
        <end position="1076"/>
    </location>
</feature>
<sequence>MIIQKRLRLTKLAFALSMALAVSAPAMAQNTTSAIGGRVSSSDGKPAAGAQVTIVHTESGSVSKVNADAEGRYSARGLRVGGPYTVTITKDGVSEKFDNVFLQLAETATVDAQLGASAIQTVTITGQANNANFNSGKMGAGTNVNRATIDALASVNRSLADYARTDPRLAQTDKDRGEISAGGQNSRFNSITIDGVSISDTFGLEGNGLPTNKQPISIDAIQSVQVNISNYDVTQKGYTGANINAITKSGTNDWKGSVYHVYRDERMVGDRYNATDDTYTEVAPFKERTSGITLGGPIIQDKLFFFVSAENSDSSRTTPAFGPLGSPLTNVGITPSAISSLQSIAKSRYGIDVGTAEGAAGAEQTVEDRLVKLDWNINDDHRASVRWQKTDQLEPIFSGFSASGIALSSYLYSEVKNNESTVVQWFGDWTPTFSTEVKLSQREYGKDHANNAYLPAMALSFPGPLPAGTPASVRTGNRFINFGTERSRQFNRLETETYDAYVGATWLQGDHEIKFGADYSENQIFNAFLQDVNGNYTFGCTNSSATYTYTFGQVNCSTSPAALIEQAVLENFSRGRPTSYTAQLPVAGVTLQDTAANWKLVNTGLFLQDTWTVSPRLSMTMGLRYDKATTDDRPRRNAAVALAPIAGSYATIPGQIVRNTGGFGMDNTNTIDGDDLIQPRFGFNYRLDTARATQVRGGFGLFGGSALNVWLGNPFANPGVNTYNVGCGGSFAACSADGGVFSADPLAQRAINGSNPAANVDLLDPGLSQPSVWKANIGVEHELPWFGLVASLEYMYTKTNTGLYFRNLNLGGATRIGSDGRELYWTEPGYTPSCANGTGGFSATGPCAGFRARALSNASFGNVITISETDKGGGNLATIALNNGRAKGPKWSLAYTYTDATEVSNLSSSTSGSNWGARAIFNPNEEVDANSSYLVKDRINASLTWDKRFFGEYKTTFGAFYEGRSGKPYSWTFNNDMNGDNVQSNDLMYIPSAFGSGEVVFRGDTATNKANETKFWDIVNSNPELARAAGRVTNRHDSFAPWTNSIDVRVSQEVPGLFAGHKGVFTLDIMNFGNMLNKKWGRINEVGFASAGGNSRSFVDYAGIQDGKYVYQVRDQVEDYVTKQFRGESQWALQVTARYEF</sequence>
<evidence type="ECO:0000256" key="6">
    <source>
        <dbReference type="ARBA" id="ARBA00023237"/>
    </source>
</evidence>
<dbReference type="Pfam" id="PF13620">
    <property type="entry name" value="CarboxypepD_reg"/>
    <property type="match status" value="1"/>
</dbReference>
<dbReference type="SUPFAM" id="SSF56935">
    <property type="entry name" value="Porins"/>
    <property type="match status" value="1"/>
</dbReference>
<gene>
    <name evidence="9" type="ORF">I4X03_016020</name>
</gene>
<feature type="signal peptide" evidence="7">
    <location>
        <begin position="1"/>
        <end position="28"/>
    </location>
</feature>
<keyword evidence="5" id="KW-0472">Membrane</keyword>
<keyword evidence="7" id="KW-0732">Signal</keyword>
<dbReference type="SUPFAM" id="SSF49452">
    <property type="entry name" value="Starch-binding domain-like"/>
    <property type="match status" value="1"/>
</dbReference>
<dbReference type="PANTHER" id="PTHR30069">
    <property type="entry name" value="TONB-DEPENDENT OUTER MEMBRANE RECEPTOR"/>
    <property type="match status" value="1"/>
</dbReference>
<dbReference type="InterPro" id="IPR057601">
    <property type="entry name" value="Oar-like_b-barrel"/>
</dbReference>